<evidence type="ECO:0000313" key="2">
    <source>
        <dbReference type="EMBL" id="KAJ9483425.1"/>
    </source>
</evidence>
<dbReference type="AlphaFoldDB" id="A0AAI9TAZ1"/>
<feature type="compositionally biased region" description="Polar residues" evidence="1">
    <location>
        <begin position="59"/>
        <end position="68"/>
    </location>
</feature>
<keyword evidence="3" id="KW-1185">Reference proteome</keyword>
<accession>A0AAI9TAZ1</accession>
<name>A0AAI9TAZ1_PENTH</name>
<protein>
    <submittedName>
        <fullName evidence="2">Uncharacterized protein</fullName>
    </submittedName>
</protein>
<feature type="region of interest" description="Disordered" evidence="1">
    <location>
        <begin position="59"/>
        <end position="78"/>
    </location>
</feature>
<reference evidence="2" key="2">
    <citation type="journal article" date="2016" name="Fungal Biol.">
        <title>Ochratoxin A production by Penicillium thymicola.</title>
        <authorList>
            <person name="Nguyen H.D.T."/>
            <person name="McMullin D.R."/>
            <person name="Ponomareva E."/>
            <person name="Riley R."/>
            <person name="Pomraning K.R."/>
            <person name="Baker S.E."/>
            <person name="Seifert K.A."/>
        </authorList>
    </citation>
    <scope>NUCLEOTIDE SEQUENCE</scope>
    <source>
        <strain evidence="2">DAOM 180753</strain>
    </source>
</reference>
<sequence>MQYGVVDHEVHSFVRPFTRDTLAAIVTQPSVRKHMDGGLWGKQPVYIVSGLRITKTGMSVTSGQSTTHGGRIGGSGPVPAGVMPVELGVDLQGETRRDKVHSYETAPGIIFAYRLNVIRQRRDRDMESEILSHKTAFMTGGIEKEEEEEEMEMADIDMLGLKDDLEDEDELFSEHSVGNTDVCIYFR</sequence>
<organism evidence="2 3">
    <name type="scientific">Penicillium thymicola</name>
    <dbReference type="NCBI Taxonomy" id="293382"/>
    <lineage>
        <taxon>Eukaryota</taxon>
        <taxon>Fungi</taxon>
        <taxon>Dikarya</taxon>
        <taxon>Ascomycota</taxon>
        <taxon>Pezizomycotina</taxon>
        <taxon>Eurotiomycetes</taxon>
        <taxon>Eurotiomycetidae</taxon>
        <taxon>Eurotiales</taxon>
        <taxon>Aspergillaceae</taxon>
        <taxon>Penicillium</taxon>
    </lineage>
</organism>
<evidence type="ECO:0000313" key="3">
    <source>
        <dbReference type="Proteomes" id="UP001227192"/>
    </source>
</evidence>
<dbReference type="Proteomes" id="UP001227192">
    <property type="component" value="Unassembled WGS sequence"/>
</dbReference>
<proteinExistence type="predicted"/>
<gene>
    <name evidence="2" type="ORF">VN97_g9985</name>
</gene>
<dbReference type="EMBL" id="LACB01000432">
    <property type="protein sequence ID" value="KAJ9483425.1"/>
    <property type="molecule type" value="Genomic_DNA"/>
</dbReference>
<evidence type="ECO:0000256" key="1">
    <source>
        <dbReference type="SAM" id="MobiDB-lite"/>
    </source>
</evidence>
<reference evidence="2" key="1">
    <citation type="submission" date="2015-06" db="EMBL/GenBank/DDBJ databases">
        <authorList>
            <person name="Nguyen H."/>
        </authorList>
    </citation>
    <scope>NUCLEOTIDE SEQUENCE</scope>
    <source>
        <strain evidence="2">DAOM 180753</strain>
    </source>
</reference>
<comment type="caution">
    <text evidence="2">The sequence shown here is derived from an EMBL/GenBank/DDBJ whole genome shotgun (WGS) entry which is preliminary data.</text>
</comment>